<evidence type="ECO:0000313" key="8">
    <source>
        <dbReference type="Proteomes" id="UP000030185"/>
    </source>
</evidence>
<feature type="region of interest" description="Disordered" evidence="5">
    <location>
        <begin position="192"/>
        <end position="213"/>
    </location>
</feature>
<evidence type="ECO:0000259" key="6">
    <source>
        <dbReference type="PROSITE" id="PS51123"/>
    </source>
</evidence>
<dbReference type="Proteomes" id="UP000030185">
    <property type="component" value="Unassembled WGS sequence"/>
</dbReference>
<reference evidence="7 8" key="1">
    <citation type="submission" date="2014-09" db="EMBL/GenBank/DDBJ databases">
        <title>Sporocytophaga myxococcoides PG-01 genome sequencing.</title>
        <authorList>
            <person name="Liu L."/>
            <person name="Gao P.J."/>
            <person name="Chen G.J."/>
            <person name="Wang L.S."/>
        </authorList>
    </citation>
    <scope>NUCLEOTIDE SEQUENCE [LARGE SCALE GENOMIC DNA]</scope>
    <source>
        <strain evidence="7 8">PG-01</strain>
    </source>
</reference>
<evidence type="ECO:0000256" key="3">
    <source>
        <dbReference type="ARBA" id="ARBA00023237"/>
    </source>
</evidence>
<dbReference type="PANTHER" id="PTHR30329:SF21">
    <property type="entry name" value="LIPOPROTEIN YIAD-RELATED"/>
    <property type="match status" value="1"/>
</dbReference>
<dbReference type="GO" id="GO:0009279">
    <property type="term" value="C:cell outer membrane"/>
    <property type="evidence" value="ECO:0007669"/>
    <property type="project" value="UniProtKB-SubCell"/>
</dbReference>
<dbReference type="eggNOG" id="COG2885">
    <property type="taxonomic scope" value="Bacteria"/>
</dbReference>
<dbReference type="Gene3D" id="2.60.40.1120">
    <property type="entry name" value="Carboxypeptidase-like, regulatory domain"/>
    <property type="match status" value="1"/>
</dbReference>
<keyword evidence="2 4" id="KW-0472">Membrane</keyword>
<comment type="subcellular location">
    <subcellularLocation>
        <location evidence="1">Cell outer membrane</location>
    </subcellularLocation>
</comment>
<dbReference type="EMBL" id="BBLT01000006">
    <property type="protein sequence ID" value="GAL85857.1"/>
    <property type="molecule type" value="Genomic_DNA"/>
</dbReference>
<dbReference type="InterPro" id="IPR050330">
    <property type="entry name" value="Bact_OuterMem_StrucFunc"/>
</dbReference>
<dbReference type="AlphaFoldDB" id="A0A098LHG1"/>
<feature type="domain" description="OmpA-like" evidence="6">
    <location>
        <begin position="97"/>
        <end position="213"/>
    </location>
</feature>
<keyword evidence="3" id="KW-0998">Cell outer membrane</keyword>
<dbReference type="PANTHER" id="PTHR30329">
    <property type="entry name" value="STATOR ELEMENT OF FLAGELLAR MOTOR COMPLEX"/>
    <property type="match status" value="1"/>
</dbReference>
<evidence type="ECO:0000256" key="4">
    <source>
        <dbReference type="PROSITE-ProRule" id="PRU00473"/>
    </source>
</evidence>
<dbReference type="SUPFAM" id="SSF103088">
    <property type="entry name" value="OmpA-like"/>
    <property type="match status" value="1"/>
</dbReference>
<dbReference type="STRING" id="153721.MYP_3086"/>
<dbReference type="Gene3D" id="3.30.1330.60">
    <property type="entry name" value="OmpA-like domain"/>
    <property type="match status" value="1"/>
</dbReference>
<dbReference type="PRINTS" id="PR01021">
    <property type="entry name" value="OMPADOMAIN"/>
</dbReference>
<feature type="compositionally biased region" description="Basic and acidic residues" evidence="5">
    <location>
        <begin position="197"/>
        <end position="213"/>
    </location>
</feature>
<evidence type="ECO:0000256" key="2">
    <source>
        <dbReference type="ARBA" id="ARBA00023136"/>
    </source>
</evidence>
<evidence type="ECO:0000256" key="1">
    <source>
        <dbReference type="ARBA" id="ARBA00004442"/>
    </source>
</evidence>
<protein>
    <submittedName>
        <fullName evidence="7">Peptidoglycan-associated outer membrane protein</fullName>
    </submittedName>
</protein>
<accession>A0A098LHG1</accession>
<gene>
    <name evidence="7" type="ORF">MYP_3086</name>
</gene>
<dbReference type="CDD" id="cd07185">
    <property type="entry name" value="OmpA_C-like"/>
    <property type="match status" value="1"/>
</dbReference>
<dbReference type="PROSITE" id="PS51123">
    <property type="entry name" value="OMPA_2"/>
    <property type="match status" value="1"/>
</dbReference>
<proteinExistence type="predicted"/>
<dbReference type="SUPFAM" id="SSF49464">
    <property type="entry name" value="Carboxypeptidase regulatory domain-like"/>
    <property type="match status" value="1"/>
</dbReference>
<dbReference type="InterPro" id="IPR006664">
    <property type="entry name" value="OMP_bac"/>
</dbReference>
<evidence type="ECO:0000256" key="5">
    <source>
        <dbReference type="SAM" id="MobiDB-lite"/>
    </source>
</evidence>
<dbReference type="InterPro" id="IPR006665">
    <property type="entry name" value="OmpA-like"/>
</dbReference>
<evidence type="ECO:0000313" key="7">
    <source>
        <dbReference type="EMBL" id="GAL85857.1"/>
    </source>
</evidence>
<name>A0A098LHG1_9BACT</name>
<keyword evidence="8" id="KW-1185">Reference proteome</keyword>
<comment type="caution">
    <text evidence="7">The sequence shown here is derived from an EMBL/GenBank/DDBJ whole genome shotgun (WGS) entry which is preliminary data.</text>
</comment>
<sequence>MNNLNAKETEAVLIGIVTDKNKIPEKNIVYIIKSEDKTYNKKGLTDEDGKFTLIVPKGKKYNVKVTKMGFEYDFTSQVPNVKGPLEIVQNYMMTFTMDFRRTYKLENIYFDPNKWDIKIESQPTLDSLANTFVTNPMFVAEIAGYTDNIGDDLDNLRLSQRRANAIRDYLLSKGVDPIRVYAKGYGENYPIASNETQEGRSKNRRTEVKVMFE</sequence>
<dbReference type="InterPro" id="IPR036737">
    <property type="entry name" value="OmpA-like_sf"/>
</dbReference>
<dbReference type="Pfam" id="PF00691">
    <property type="entry name" value="OmpA"/>
    <property type="match status" value="1"/>
</dbReference>
<organism evidence="7 8">
    <name type="scientific">Sporocytophaga myxococcoides</name>
    <dbReference type="NCBI Taxonomy" id="153721"/>
    <lineage>
        <taxon>Bacteria</taxon>
        <taxon>Pseudomonadati</taxon>
        <taxon>Bacteroidota</taxon>
        <taxon>Cytophagia</taxon>
        <taxon>Cytophagales</taxon>
        <taxon>Cytophagaceae</taxon>
        <taxon>Sporocytophaga</taxon>
    </lineage>
</organism>
<dbReference type="InterPro" id="IPR008969">
    <property type="entry name" value="CarboxyPept-like_regulatory"/>
</dbReference>